<name>A0ACB9ML61_9MYRT</name>
<dbReference type="EMBL" id="CM042888">
    <property type="protein sequence ID" value="KAI4324749.1"/>
    <property type="molecule type" value="Genomic_DNA"/>
</dbReference>
<proteinExistence type="predicted"/>
<organism evidence="1 2">
    <name type="scientific">Melastoma candidum</name>
    <dbReference type="NCBI Taxonomy" id="119954"/>
    <lineage>
        <taxon>Eukaryota</taxon>
        <taxon>Viridiplantae</taxon>
        <taxon>Streptophyta</taxon>
        <taxon>Embryophyta</taxon>
        <taxon>Tracheophyta</taxon>
        <taxon>Spermatophyta</taxon>
        <taxon>Magnoliopsida</taxon>
        <taxon>eudicotyledons</taxon>
        <taxon>Gunneridae</taxon>
        <taxon>Pentapetalae</taxon>
        <taxon>rosids</taxon>
        <taxon>malvids</taxon>
        <taxon>Myrtales</taxon>
        <taxon>Melastomataceae</taxon>
        <taxon>Melastomatoideae</taxon>
        <taxon>Melastomateae</taxon>
        <taxon>Melastoma</taxon>
    </lineage>
</organism>
<comment type="caution">
    <text evidence="1">The sequence shown here is derived from an EMBL/GenBank/DDBJ whole genome shotgun (WGS) entry which is preliminary data.</text>
</comment>
<keyword evidence="2" id="KW-1185">Reference proteome</keyword>
<sequence>MASLATFAVVQPSSVALRGFVGSSISGMRLAVRPGSWSLRPRNVSKSRVTRASTLILRTSAAVRCVPIRCSFALQLFPRASSSKSGLLLKFLILGGGSTLAYFSATASSDILPIKKGPQLPPN</sequence>
<reference evidence="2" key="1">
    <citation type="journal article" date="2023" name="Front. Plant Sci.">
        <title>Chromosomal-level genome assembly of Melastoma candidum provides insights into trichome evolution.</title>
        <authorList>
            <person name="Zhong Y."/>
            <person name="Wu W."/>
            <person name="Sun C."/>
            <person name="Zou P."/>
            <person name="Liu Y."/>
            <person name="Dai S."/>
            <person name="Zhou R."/>
        </authorList>
    </citation>
    <scope>NUCLEOTIDE SEQUENCE [LARGE SCALE GENOMIC DNA]</scope>
</reference>
<accession>A0ACB9ML61</accession>
<protein>
    <submittedName>
        <fullName evidence="1">Uncharacterized protein</fullName>
    </submittedName>
</protein>
<evidence type="ECO:0000313" key="1">
    <source>
        <dbReference type="EMBL" id="KAI4324749.1"/>
    </source>
</evidence>
<dbReference type="Proteomes" id="UP001057402">
    <property type="component" value="Chromosome 9"/>
</dbReference>
<gene>
    <name evidence="1" type="ORF">MLD38_030206</name>
</gene>
<evidence type="ECO:0000313" key="2">
    <source>
        <dbReference type="Proteomes" id="UP001057402"/>
    </source>
</evidence>